<feature type="region of interest" description="Disordered" evidence="9">
    <location>
        <begin position="40"/>
        <end position="73"/>
    </location>
</feature>
<dbReference type="GO" id="GO:0050348">
    <property type="term" value="F:trehalose O-mycolyltransferase activity"/>
    <property type="evidence" value="ECO:0007669"/>
    <property type="project" value="UniProtKB-EC"/>
</dbReference>
<keyword evidence="10" id="KW-0732">Signal</keyword>
<dbReference type="AlphaFoldDB" id="A0A4V4GQP8"/>
<dbReference type="InterPro" id="IPR052558">
    <property type="entry name" value="Siderophore_Hydrolase_D"/>
</dbReference>
<evidence type="ECO:0000256" key="9">
    <source>
        <dbReference type="SAM" id="MobiDB-lite"/>
    </source>
</evidence>
<dbReference type="EMBL" id="STFG01000016">
    <property type="protein sequence ID" value="THT99015.1"/>
    <property type="molecule type" value="Genomic_DNA"/>
</dbReference>
<evidence type="ECO:0000313" key="11">
    <source>
        <dbReference type="EMBL" id="THT99015.1"/>
    </source>
</evidence>
<evidence type="ECO:0000256" key="7">
    <source>
        <dbReference type="ARBA" id="ARBA00032572"/>
    </source>
</evidence>
<comment type="catalytic activity">
    <reaction evidence="8">
        <text>an acyl-CoA + a 1,2-diacyl-sn-glycerol = a triacyl-sn-glycerol + CoA</text>
        <dbReference type="Rhea" id="RHEA:10868"/>
        <dbReference type="ChEBI" id="CHEBI:17815"/>
        <dbReference type="ChEBI" id="CHEBI:57287"/>
        <dbReference type="ChEBI" id="CHEBI:58342"/>
        <dbReference type="ChEBI" id="CHEBI:64615"/>
        <dbReference type="EC" id="2.3.1.20"/>
    </reaction>
</comment>
<dbReference type="Pfam" id="PF00756">
    <property type="entry name" value="Esterase"/>
    <property type="match status" value="1"/>
</dbReference>
<sequence length="388" mass="41766">MNQQSTPFPLNGLRRREVLCSLAALGTLPLATAAQAQTTSASAQTAAAPTSSTPPSPRRNYAGGAPEQIDDPRVSHFDLRSSQADEPAWRIYLAKPAAPAPQSGYRALFLLDGNATFPMAWHALERLRQGQGPAAERAAQTVLVGLGYPADVRFDVQRRFYDYTPQTDPATMGGRGSTRTGGQDVFLDFVAHDVRSAIAKQLPLDQLQQGLYGHSLGGLLCLYALYTRPALFRTWIAADPSIWWNAGSLLRHEAAFLSTLQLAGNKLTDPMKVLIERSSSKPRARDAQTQTSNTTPNTAAPINASNGSAHTANTRLNNANVNSTNASGRASVPASQALDTGKALARIQGMQVFYHQFEDESHPSMMQPSINDAVGFFLGNTPSHLQSL</sequence>
<evidence type="ECO:0000256" key="8">
    <source>
        <dbReference type="ARBA" id="ARBA00048109"/>
    </source>
</evidence>
<evidence type="ECO:0000256" key="4">
    <source>
        <dbReference type="ARBA" id="ARBA00012820"/>
    </source>
</evidence>
<comment type="similarity">
    <text evidence="2">Belongs to the esterase D family.</text>
</comment>
<evidence type="ECO:0000256" key="3">
    <source>
        <dbReference type="ARBA" id="ARBA00005874"/>
    </source>
</evidence>
<keyword evidence="12" id="KW-1185">Reference proteome</keyword>
<proteinExistence type="inferred from homology"/>
<dbReference type="InterPro" id="IPR006311">
    <property type="entry name" value="TAT_signal"/>
</dbReference>
<feature type="chain" id="PRO_5020363310" description="Acyl-CoA:diacylglycerol acyltransferase" evidence="10">
    <location>
        <begin position="37"/>
        <end position="388"/>
    </location>
</feature>
<evidence type="ECO:0000256" key="5">
    <source>
        <dbReference type="ARBA" id="ARBA00013244"/>
    </source>
</evidence>
<evidence type="ECO:0000313" key="12">
    <source>
        <dbReference type="Proteomes" id="UP000308917"/>
    </source>
</evidence>
<comment type="catalytic activity">
    <reaction evidence="1">
        <text>2 alpha,alpha'-trehalose 6-mycolate = alpha,alpha'-trehalose 6,6'-bismycolate + alpha,alpha-trehalose</text>
        <dbReference type="Rhea" id="RHEA:23472"/>
        <dbReference type="ChEBI" id="CHEBI:16551"/>
        <dbReference type="ChEBI" id="CHEBI:18195"/>
        <dbReference type="ChEBI" id="CHEBI:18234"/>
        <dbReference type="EC" id="2.3.1.122"/>
    </reaction>
</comment>
<dbReference type="GO" id="GO:0004144">
    <property type="term" value="F:diacylglycerol O-acyltransferase activity"/>
    <property type="evidence" value="ECO:0007669"/>
    <property type="project" value="UniProtKB-EC"/>
</dbReference>
<evidence type="ECO:0000256" key="6">
    <source>
        <dbReference type="ARBA" id="ARBA00022801"/>
    </source>
</evidence>
<protein>
    <recommendedName>
        <fullName evidence="7">Acyl-CoA:diacylglycerol acyltransferase</fullName>
        <ecNumber evidence="4">2.3.1.122</ecNumber>
        <ecNumber evidence="5">2.3.1.20</ecNumber>
    </recommendedName>
</protein>
<accession>A0A4V4GQP8</accession>
<dbReference type="PANTHER" id="PTHR40841">
    <property type="entry name" value="SIDEROPHORE TRIACETYLFUSARININE C ESTERASE"/>
    <property type="match status" value="1"/>
</dbReference>
<feature type="compositionally biased region" description="Polar residues" evidence="9">
    <location>
        <begin position="287"/>
        <end position="334"/>
    </location>
</feature>
<dbReference type="EC" id="2.3.1.122" evidence="4"/>
<dbReference type="EC" id="2.3.1.20" evidence="5"/>
<dbReference type="PROSITE" id="PS51318">
    <property type="entry name" value="TAT"/>
    <property type="match status" value="1"/>
</dbReference>
<dbReference type="GO" id="GO:0016788">
    <property type="term" value="F:hydrolase activity, acting on ester bonds"/>
    <property type="evidence" value="ECO:0007669"/>
    <property type="project" value="TreeGrafter"/>
</dbReference>
<gene>
    <name evidence="11" type="ORF">E9531_13110</name>
</gene>
<organism evidence="11 12">
    <name type="scientific">Lampropedia puyangensis</name>
    <dbReference type="NCBI Taxonomy" id="1330072"/>
    <lineage>
        <taxon>Bacteria</taxon>
        <taxon>Pseudomonadati</taxon>
        <taxon>Pseudomonadota</taxon>
        <taxon>Betaproteobacteria</taxon>
        <taxon>Burkholderiales</taxon>
        <taxon>Comamonadaceae</taxon>
        <taxon>Lampropedia</taxon>
    </lineage>
</organism>
<evidence type="ECO:0000256" key="2">
    <source>
        <dbReference type="ARBA" id="ARBA00005622"/>
    </source>
</evidence>
<comment type="caution">
    <text evidence="11">The sequence shown here is derived from an EMBL/GenBank/DDBJ whole genome shotgun (WGS) entry which is preliminary data.</text>
</comment>
<feature type="region of interest" description="Disordered" evidence="9">
    <location>
        <begin position="276"/>
        <end position="334"/>
    </location>
</feature>
<dbReference type="SUPFAM" id="SSF53474">
    <property type="entry name" value="alpha/beta-Hydrolases"/>
    <property type="match status" value="1"/>
</dbReference>
<feature type="signal peptide" evidence="10">
    <location>
        <begin position="1"/>
        <end position="36"/>
    </location>
</feature>
<dbReference type="OrthoDB" id="9784036at2"/>
<feature type="compositionally biased region" description="Low complexity" evidence="9">
    <location>
        <begin position="40"/>
        <end position="51"/>
    </location>
</feature>
<dbReference type="Proteomes" id="UP000308917">
    <property type="component" value="Unassembled WGS sequence"/>
</dbReference>
<comment type="similarity">
    <text evidence="3">Belongs to the mycobacterial A85 antigen family.</text>
</comment>
<dbReference type="RefSeq" id="WP_136574223.1">
    <property type="nucleotide sequence ID" value="NZ_STFG01000016.1"/>
</dbReference>
<reference evidence="11 12" key="1">
    <citation type="journal article" date="2015" name="Antonie Van Leeuwenhoek">
        <title>Lampropedia puyangensis sp. nov., isolated from symptomatic bark of Populus ? euramericana canker and emended description of Lampropedia hyalina (Ehrenberg 1832) Lee et al. 2004.</title>
        <authorList>
            <person name="Li Y."/>
            <person name="Wang T."/>
            <person name="Piao C.G."/>
            <person name="Wang L.F."/>
            <person name="Tian G.Z."/>
            <person name="Zhu T.H."/>
            <person name="Guo M.W."/>
        </authorList>
    </citation>
    <scope>NUCLEOTIDE SEQUENCE [LARGE SCALE GENOMIC DNA]</scope>
    <source>
        <strain evidence="11 12">2-bin</strain>
    </source>
</reference>
<dbReference type="InterPro" id="IPR029058">
    <property type="entry name" value="AB_hydrolase_fold"/>
</dbReference>
<evidence type="ECO:0000256" key="10">
    <source>
        <dbReference type="SAM" id="SignalP"/>
    </source>
</evidence>
<dbReference type="PANTHER" id="PTHR40841:SF2">
    <property type="entry name" value="SIDEROPHORE-DEGRADING ESTERASE (EUROFUNG)"/>
    <property type="match status" value="1"/>
</dbReference>
<dbReference type="InterPro" id="IPR000801">
    <property type="entry name" value="Esterase-like"/>
</dbReference>
<feature type="compositionally biased region" description="Basic and acidic residues" evidence="9">
    <location>
        <begin position="276"/>
        <end position="286"/>
    </location>
</feature>
<name>A0A4V4GQP8_9BURK</name>
<evidence type="ECO:0000256" key="1">
    <source>
        <dbReference type="ARBA" id="ARBA00000697"/>
    </source>
</evidence>
<keyword evidence="6 11" id="KW-0378">Hydrolase</keyword>
<dbReference type="Gene3D" id="3.40.50.1820">
    <property type="entry name" value="alpha/beta hydrolase"/>
    <property type="match status" value="1"/>
</dbReference>